<dbReference type="RefSeq" id="WP_101359606.1">
    <property type="nucleotide sequence ID" value="NZ_NKXO01000046.1"/>
</dbReference>
<sequence length="156" mass="18661">MNRKVVSLKEALQKTASWCAYQERSQYEVRKKLQETYVLEGEEIEWIIAELITQGYINEERFAKTFAGGKFRIKKWGKRKIRQALQMHRITEYCIKEALKEIPDEDYEATLRELLTKKNKQISEKNLLKRRYKLAQYAMGKGYESDIVWDILNEMV</sequence>
<name>A0A2N3I8E9_9BACT</name>
<dbReference type="Gene3D" id="1.10.10.10">
    <property type="entry name" value="Winged helix-like DNA-binding domain superfamily/Winged helix DNA-binding domain"/>
    <property type="match status" value="3"/>
</dbReference>
<comment type="similarity">
    <text evidence="2">Belongs to the RecX family.</text>
</comment>
<proteinExistence type="inferred from homology"/>
<evidence type="ECO:0000256" key="4">
    <source>
        <dbReference type="ARBA" id="ARBA00022490"/>
    </source>
</evidence>
<dbReference type="InterPro" id="IPR053925">
    <property type="entry name" value="RecX_HTH_3rd"/>
</dbReference>
<evidence type="ECO:0000256" key="3">
    <source>
        <dbReference type="ARBA" id="ARBA00018111"/>
    </source>
</evidence>
<dbReference type="AlphaFoldDB" id="A0A2N3I8E9"/>
<accession>A0A2N3I8E9</accession>
<evidence type="ECO:0000313" key="7">
    <source>
        <dbReference type="EMBL" id="PKQ66548.1"/>
    </source>
</evidence>
<dbReference type="InterPro" id="IPR036388">
    <property type="entry name" value="WH-like_DNA-bd_sf"/>
</dbReference>
<dbReference type="PANTHER" id="PTHR33602:SF1">
    <property type="entry name" value="REGULATORY PROTEIN RECX FAMILY PROTEIN"/>
    <property type="match status" value="1"/>
</dbReference>
<feature type="domain" description="RecX third three-helical" evidence="6">
    <location>
        <begin position="106"/>
        <end position="152"/>
    </location>
</feature>
<organism evidence="7 8">
    <name type="scientific">Raineya orbicola</name>
    <dbReference type="NCBI Taxonomy" id="2016530"/>
    <lineage>
        <taxon>Bacteria</taxon>
        <taxon>Pseudomonadati</taxon>
        <taxon>Bacteroidota</taxon>
        <taxon>Cytophagia</taxon>
        <taxon>Cytophagales</taxon>
        <taxon>Raineyaceae</taxon>
        <taxon>Raineya</taxon>
    </lineage>
</organism>
<dbReference type="GO" id="GO:0005737">
    <property type="term" value="C:cytoplasm"/>
    <property type="evidence" value="ECO:0007669"/>
    <property type="project" value="UniProtKB-SubCell"/>
</dbReference>
<feature type="domain" description="RecX second three-helical" evidence="5">
    <location>
        <begin position="58"/>
        <end position="99"/>
    </location>
</feature>
<evidence type="ECO:0000313" key="8">
    <source>
        <dbReference type="Proteomes" id="UP000233387"/>
    </source>
</evidence>
<dbReference type="InterPro" id="IPR053924">
    <property type="entry name" value="RecX_HTH_2nd"/>
</dbReference>
<dbReference type="PANTHER" id="PTHR33602">
    <property type="entry name" value="REGULATORY PROTEIN RECX FAMILY PROTEIN"/>
    <property type="match status" value="1"/>
</dbReference>
<dbReference type="OrthoDB" id="1523826at2"/>
<dbReference type="EMBL" id="NKXO01000046">
    <property type="protein sequence ID" value="PKQ66548.1"/>
    <property type="molecule type" value="Genomic_DNA"/>
</dbReference>
<keyword evidence="8" id="KW-1185">Reference proteome</keyword>
<reference evidence="7 8" key="1">
    <citation type="submission" date="2017-06" db="EMBL/GenBank/DDBJ databases">
        <title>Raineya orbicola gen. nov., sp. nov. a slightly thermophilic bacterium of the phylum Bacteroidetes and the description of Raineyaceae fam. nov.</title>
        <authorList>
            <person name="Albuquerque L."/>
            <person name="Polonia A.R.M."/>
            <person name="Barroso C."/>
            <person name="Froufe H.J.C."/>
            <person name="Lage O."/>
            <person name="Lobo-Da-Cunha A."/>
            <person name="Egas C."/>
            <person name="Da Costa M.S."/>
        </authorList>
    </citation>
    <scope>NUCLEOTIDE SEQUENCE [LARGE SCALE GENOMIC DNA]</scope>
    <source>
        <strain evidence="7 8">SPSPC-11</strain>
    </source>
</reference>
<keyword evidence="4" id="KW-0963">Cytoplasm</keyword>
<protein>
    <recommendedName>
        <fullName evidence="3">Regulatory protein RecX</fullName>
    </recommendedName>
</protein>
<evidence type="ECO:0000259" key="6">
    <source>
        <dbReference type="Pfam" id="PF21981"/>
    </source>
</evidence>
<dbReference type="Pfam" id="PF02631">
    <property type="entry name" value="RecX_HTH2"/>
    <property type="match status" value="1"/>
</dbReference>
<dbReference type="Proteomes" id="UP000233387">
    <property type="component" value="Unassembled WGS sequence"/>
</dbReference>
<comment type="subcellular location">
    <subcellularLocation>
        <location evidence="1">Cytoplasm</location>
    </subcellularLocation>
</comment>
<dbReference type="Pfam" id="PF21981">
    <property type="entry name" value="RecX_HTH3"/>
    <property type="match status" value="1"/>
</dbReference>
<evidence type="ECO:0000256" key="2">
    <source>
        <dbReference type="ARBA" id="ARBA00009695"/>
    </source>
</evidence>
<evidence type="ECO:0000259" key="5">
    <source>
        <dbReference type="Pfam" id="PF02631"/>
    </source>
</evidence>
<comment type="caution">
    <text evidence="7">The sequence shown here is derived from an EMBL/GenBank/DDBJ whole genome shotgun (WGS) entry which is preliminary data.</text>
</comment>
<gene>
    <name evidence="7" type="ORF">Rain11_2343</name>
</gene>
<dbReference type="GO" id="GO:0006282">
    <property type="term" value="P:regulation of DNA repair"/>
    <property type="evidence" value="ECO:0007669"/>
    <property type="project" value="InterPro"/>
</dbReference>
<dbReference type="InterPro" id="IPR003783">
    <property type="entry name" value="Regulatory_RecX"/>
</dbReference>
<evidence type="ECO:0000256" key="1">
    <source>
        <dbReference type="ARBA" id="ARBA00004496"/>
    </source>
</evidence>